<dbReference type="EMBL" id="VDMD01000042">
    <property type="protein sequence ID" value="TRM57854.1"/>
    <property type="molecule type" value="Genomic_DNA"/>
</dbReference>
<evidence type="ECO:0000313" key="2">
    <source>
        <dbReference type="EMBL" id="TRM57854.1"/>
    </source>
</evidence>
<evidence type="ECO:0000313" key="3">
    <source>
        <dbReference type="Proteomes" id="UP000320762"/>
    </source>
</evidence>
<dbReference type="AlphaFoldDB" id="A0A550BZ71"/>
<accession>A0A550BZ71</accession>
<feature type="compositionally biased region" description="Basic and acidic residues" evidence="1">
    <location>
        <begin position="16"/>
        <end position="26"/>
    </location>
</feature>
<organism evidence="2 3">
    <name type="scientific">Schizophyllum amplum</name>
    <dbReference type="NCBI Taxonomy" id="97359"/>
    <lineage>
        <taxon>Eukaryota</taxon>
        <taxon>Fungi</taxon>
        <taxon>Dikarya</taxon>
        <taxon>Basidiomycota</taxon>
        <taxon>Agaricomycotina</taxon>
        <taxon>Agaricomycetes</taxon>
        <taxon>Agaricomycetidae</taxon>
        <taxon>Agaricales</taxon>
        <taxon>Schizophyllaceae</taxon>
        <taxon>Schizophyllum</taxon>
    </lineage>
</organism>
<evidence type="ECO:0000256" key="1">
    <source>
        <dbReference type="SAM" id="MobiDB-lite"/>
    </source>
</evidence>
<feature type="region of interest" description="Disordered" evidence="1">
    <location>
        <begin position="1"/>
        <end position="64"/>
    </location>
</feature>
<feature type="compositionally biased region" description="Polar residues" evidence="1">
    <location>
        <begin position="238"/>
        <end position="247"/>
    </location>
</feature>
<reference evidence="2 3" key="1">
    <citation type="journal article" date="2019" name="New Phytol.">
        <title>Comparative genomics reveals unique wood-decay strategies and fruiting body development in the Schizophyllaceae.</title>
        <authorList>
            <person name="Almasi E."/>
            <person name="Sahu N."/>
            <person name="Krizsan K."/>
            <person name="Balint B."/>
            <person name="Kovacs G.M."/>
            <person name="Kiss B."/>
            <person name="Cseklye J."/>
            <person name="Drula E."/>
            <person name="Henrissat B."/>
            <person name="Nagy I."/>
            <person name="Chovatia M."/>
            <person name="Adam C."/>
            <person name="LaButti K."/>
            <person name="Lipzen A."/>
            <person name="Riley R."/>
            <person name="Grigoriev I.V."/>
            <person name="Nagy L.G."/>
        </authorList>
    </citation>
    <scope>NUCLEOTIDE SEQUENCE [LARGE SCALE GENOMIC DNA]</scope>
    <source>
        <strain evidence="2 3">NL-1724</strain>
    </source>
</reference>
<protein>
    <submittedName>
        <fullName evidence="2">Uncharacterized protein</fullName>
    </submittedName>
</protein>
<gene>
    <name evidence="2" type="ORF">BD626DRAFT_574181</name>
</gene>
<sequence length="306" mass="33099">MQGGMIEKSAKKKNKAAREWRARGVDDVSLQGARRETDAGESADDDSNDGAVVEDKSRSLTRRCGARTDSPIALLPRRHVRLPPIVSFPLPATITILFAVAHNVHPEELNAVPRADRSQYPTTPWVARNGGNHLSDGPRVRSGAGDGSYLREIDGNMMRGDGGDAAPAVALHESCSLTGRALRAFTPKTQSAALVEADGVRQRRAAFCEHKAFQKELRRDLQVQRRPRTPSRLVAGLPTSSRVTCHSSENDSTRCGAPPTTNALDFRPSGCDSGADAAPAMRCEHIHYALPKLPLSSAQISAQIFR</sequence>
<name>A0A550BZ71_9AGAR</name>
<dbReference type="Proteomes" id="UP000320762">
    <property type="component" value="Unassembled WGS sequence"/>
</dbReference>
<feature type="compositionally biased region" description="Acidic residues" evidence="1">
    <location>
        <begin position="39"/>
        <end position="48"/>
    </location>
</feature>
<proteinExistence type="predicted"/>
<keyword evidence="3" id="KW-1185">Reference proteome</keyword>
<feature type="region of interest" description="Disordered" evidence="1">
    <location>
        <begin position="223"/>
        <end position="261"/>
    </location>
</feature>
<feature type="region of interest" description="Disordered" evidence="1">
    <location>
        <begin position="121"/>
        <end position="145"/>
    </location>
</feature>
<comment type="caution">
    <text evidence="2">The sequence shown here is derived from an EMBL/GenBank/DDBJ whole genome shotgun (WGS) entry which is preliminary data.</text>
</comment>